<dbReference type="PIRSF" id="PIRSF006118">
    <property type="entry name" value="KDO8-P_Ptase"/>
    <property type="match status" value="1"/>
</dbReference>
<dbReference type="InterPro" id="IPR023214">
    <property type="entry name" value="HAD_sf"/>
</dbReference>
<dbReference type="Gene3D" id="3.40.50.1000">
    <property type="entry name" value="HAD superfamily/HAD-like"/>
    <property type="match status" value="1"/>
</dbReference>
<evidence type="ECO:0000256" key="5">
    <source>
        <dbReference type="ARBA" id="ARBA00022801"/>
    </source>
</evidence>
<comment type="similarity">
    <text evidence="2">Belongs to the KdsC family.</text>
</comment>
<evidence type="ECO:0000313" key="8">
    <source>
        <dbReference type="EMBL" id="OGY62590.1"/>
    </source>
</evidence>
<dbReference type="Pfam" id="PF08282">
    <property type="entry name" value="Hydrolase_3"/>
    <property type="match status" value="1"/>
</dbReference>
<evidence type="ECO:0000256" key="1">
    <source>
        <dbReference type="ARBA" id="ARBA00001946"/>
    </source>
</evidence>
<accession>A0A1G1ZF50</accession>
<keyword evidence="6 7" id="KW-0460">Magnesium</keyword>
<comment type="subunit">
    <text evidence="3">Homotetramer.</text>
</comment>
<dbReference type="InterPro" id="IPR010023">
    <property type="entry name" value="KdsC_fam"/>
</dbReference>
<evidence type="ECO:0008006" key="10">
    <source>
        <dbReference type="Google" id="ProtNLM"/>
    </source>
</evidence>
<gene>
    <name evidence="8" type="ORF">A3G58_02860</name>
</gene>
<keyword evidence="4 7" id="KW-0479">Metal-binding</keyword>
<dbReference type="EMBL" id="MHJD01000009">
    <property type="protein sequence ID" value="OGY62590.1"/>
    <property type="molecule type" value="Genomic_DNA"/>
</dbReference>
<dbReference type="Proteomes" id="UP000177801">
    <property type="component" value="Unassembled WGS sequence"/>
</dbReference>
<dbReference type="NCBIfam" id="TIGR01670">
    <property type="entry name" value="KdsC-phosphatas"/>
    <property type="match status" value="1"/>
</dbReference>
<evidence type="ECO:0000256" key="4">
    <source>
        <dbReference type="ARBA" id="ARBA00022723"/>
    </source>
</evidence>
<dbReference type="AlphaFoldDB" id="A0A1G1ZF50"/>
<feature type="binding site" evidence="7">
    <location>
        <position position="18"/>
    </location>
    <ligand>
        <name>Mg(2+)</name>
        <dbReference type="ChEBI" id="CHEBI:18420"/>
    </ligand>
</feature>
<sequence>MDPVLKGKLSRVRLLVLDFDGVMTDGTVFTDQNGIESVRCSRRDGLGVELLKRHGIRVHVVSKEPNPVVSARCKKLDVPYDQGIHDGDGKVDVLKRVTAEAGLSREQVAYMGDDLNDVPALQWAGASFAPADAHPNVVGIANYVTHVSGGRGAVREIAELILYAQGVELSKF</sequence>
<dbReference type="SFLD" id="SFLDG01136">
    <property type="entry name" value="C1.6:_Phosphoserine_Phosphatas"/>
    <property type="match status" value="1"/>
</dbReference>
<organism evidence="8 9">
    <name type="scientific">Candidatus Colwellbacteria bacterium RIFCSPLOWO2_12_FULL_46_17</name>
    <dbReference type="NCBI Taxonomy" id="1797695"/>
    <lineage>
        <taxon>Bacteria</taxon>
        <taxon>Candidatus Colwelliibacteriota</taxon>
    </lineage>
</organism>
<dbReference type="GO" id="GO:0008781">
    <property type="term" value="F:N-acylneuraminate cytidylyltransferase activity"/>
    <property type="evidence" value="ECO:0007669"/>
    <property type="project" value="TreeGrafter"/>
</dbReference>
<dbReference type="SUPFAM" id="SSF56784">
    <property type="entry name" value="HAD-like"/>
    <property type="match status" value="1"/>
</dbReference>
<dbReference type="PANTHER" id="PTHR21485">
    <property type="entry name" value="HAD SUPERFAMILY MEMBERS CMAS AND KDSC"/>
    <property type="match status" value="1"/>
</dbReference>
<dbReference type="PANTHER" id="PTHR21485:SF3">
    <property type="entry name" value="N-ACYLNEURAMINATE CYTIDYLYLTRANSFERASE"/>
    <property type="match status" value="1"/>
</dbReference>
<feature type="binding site" evidence="7">
    <location>
        <position position="20"/>
    </location>
    <ligand>
        <name>substrate</name>
    </ligand>
</feature>
<evidence type="ECO:0000256" key="6">
    <source>
        <dbReference type="ARBA" id="ARBA00022842"/>
    </source>
</evidence>
<proteinExistence type="inferred from homology"/>
<dbReference type="GO" id="GO:0046872">
    <property type="term" value="F:metal ion binding"/>
    <property type="evidence" value="ECO:0007669"/>
    <property type="project" value="UniProtKB-KW"/>
</dbReference>
<dbReference type="GO" id="GO:0016788">
    <property type="term" value="F:hydrolase activity, acting on ester bonds"/>
    <property type="evidence" value="ECO:0007669"/>
    <property type="project" value="InterPro"/>
</dbReference>
<comment type="caution">
    <text evidence="8">The sequence shown here is derived from an EMBL/GenBank/DDBJ whole genome shotgun (WGS) entry which is preliminary data.</text>
</comment>
<dbReference type="InterPro" id="IPR036412">
    <property type="entry name" value="HAD-like_sf"/>
</dbReference>
<evidence type="ECO:0000256" key="2">
    <source>
        <dbReference type="ARBA" id="ARBA00005893"/>
    </source>
</evidence>
<comment type="cofactor">
    <cofactor evidence="1 7">
        <name>Mg(2+)</name>
        <dbReference type="ChEBI" id="CHEBI:18420"/>
    </cofactor>
</comment>
<dbReference type="SFLD" id="SFLDS00003">
    <property type="entry name" value="Haloacid_Dehalogenase"/>
    <property type="match status" value="1"/>
</dbReference>
<dbReference type="InterPro" id="IPR050793">
    <property type="entry name" value="CMP-NeuNAc_synthase"/>
</dbReference>
<evidence type="ECO:0000313" key="9">
    <source>
        <dbReference type="Proteomes" id="UP000177801"/>
    </source>
</evidence>
<evidence type="ECO:0000256" key="7">
    <source>
        <dbReference type="PIRSR" id="PIRSR006118-2"/>
    </source>
</evidence>
<feature type="binding site" evidence="7">
    <location>
        <position position="113"/>
    </location>
    <ligand>
        <name>Mg(2+)</name>
        <dbReference type="ChEBI" id="CHEBI:18420"/>
    </ligand>
</feature>
<protein>
    <recommendedName>
        <fullName evidence="10">3-deoxy-D-manno-octulosonate 8-phosphate phosphatase</fullName>
    </recommendedName>
</protein>
<keyword evidence="5" id="KW-0378">Hydrolase</keyword>
<name>A0A1G1ZF50_9BACT</name>
<dbReference type="SFLD" id="SFLDG01138">
    <property type="entry name" value="C1.6.2:_Deoxy-d-mannose-octulo"/>
    <property type="match status" value="1"/>
</dbReference>
<reference evidence="8 9" key="1">
    <citation type="journal article" date="2016" name="Nat. Commun.">
        <title>Thousands of microbial genomes shed light on interconnected biogeochemical processes in an aquifer system.</title>
        <authorList>
            <person name="Anantharaman K."/>
            <person name="Brown C.T."/>
            <person name="Hug L.A."/>
            <person name="Sharon I."/>
            <person name="Castelle C.J."/>
            <person name="Probst A.J."/>
            <person name="Thomas B.C."/>
            <person name="Singh A."/>
            <person name="Wilkins M.J."/>
            <person name="Karaoz U."/>
            <person name="Brodie E.L."/>
            <person name="Williams K.H."/>
            <person name="Hubbard S.S."/>
            <person name="Banfield J.F."/>
        </authorList>
    </citation>
    <scope>NUCLEOTIDE SEQUENCE [LARGE SCALE GENOMIC DNA]</scope>
</reference>
<evidence type="ECO:0000256" key="3">
    <source>
        <dbReference type="ARBA" id="ARBA00011881"/>
    </source>
</evidence>